<evidence type="ECO:0000313" key="2">
    <source>
        <dbReference type="Proteomes" id="UP000500938"/>
    </source>
</evidence>
<organism evidence="1 2">
    <name type="scientific">Gemmatimonas groenlandica</name>
    <dbReference type="NCBI Taxonomy" id="2732249"/>
    <lineage>
        <taxon>Bacteria</taxon>
        <taxon>Pseudomonadati</taxon>
        <taxon>Gemmatimonadota</taxon>
        <taxon>Gemmatimonadia</taxon>
        <taxon>Gemmatimonadales</taxon>
        <taxon>Gemmatimonadaceae</taxon>
        <taxon>Gemmatimonas</taxon>
    </lineage>
</organism>
<accession>A0A6M4IQ96</accession>
<dbReference type="RefSeq" id="WP_171226333.1">
    <property type="nucleotide sequence ID" value="NZ_CP053085.1"/>
</dbReference>
<keyword evidence="2" id="KW-1185">Reference proteome</keyword>
<dbReference type="Proteomes" id="UP000500938">
    <property type="component" value="Chromosome"/>
</dbReference>
<evidence type="ECO:0000313" key="1">
    <source>
        <dbReference type="EMBL" id="QJR36900.1"/>
    </source>
</evidence>
<gene>
    <name evidence="1" type="ORF">HKW67_15960</name>
</gene>
<dbReference type="AlphaFoldDB" id="A0A6M4IQ96"/>
<proteinExistence type="predicted"/>
<sequence length="46" mass="4877">MTAWIVAALCGVVCVLLTVRLHADRARRKQQGLLGPFGPTSAITAN</sequence>
<protein>
    <submittedName>
        <fullName evidence="1">Uncharacterized protein</fullName>
    </submittedName>
</protein>
<dbReference type="KEGG" id="ggr:HKW67_15960"/>
<dbReference type="EMBL" id="CP053085">
    <property type="protein sequence ID" value="QJR36900.1"/>
    <property type="molecule type" value="Genomic_DNA"/>
</dbReference>
<reference evidence="1 2" key="1">
    <citation type="submission" date="2020-05" db="EMBL/GenBank/DDBJ databases">
        <title>Complete genome sequence of Gemmatimonas greenlandica TET16.</title>
        <authorList>
            <person name="Zeng Y."/>
        </authorList>
    </citation>
    <scope>NUCLEOTIDE SEQUENCE [LARGE SCALE GENOMIC DNA]</scope>
    <source>
        <strain evidence="1 2">TET16</strain>
    </source>
</reference>
<name>A0A6M4IQ96_9BACT</name>